<dbReference type="STRING" id="224013.ACX27_27905"/>
<accession>A0A0M4SVN9</accession>
<dbReference type="Proteomes" id="UP000062645">
    <property type="component" value="Chromosome"/>
</dbReference>
<reference evidence="1 2" key="2">
    <citation type="journal article" date="2016" name="Genome Announc.">
        <title>Draft Genome Sequence of the N2-Fixing Cyanobacterium Nostoc piscinale CENA21, Isolated from the Brazilian Amazon Floodplain.</title>
        <authorList>
            <person name="Leao T."/>
            <person name="Guimaraes P.I."/>
            <person name="de Melo A.G."/>
            <person name="Ramos R.T."/>
            <person name="Leao P.N."/>
            <person name="Silva A."/>
            <person name="Fiore M.F."/>
            <person name="Schneider M.P."/>
        </authorList>
    </citation>
    <scope>NUCLEOTIDE SEQUENCE [LARGE SCALE GENOMIC DNA]</scope>
    <source>
        <strain evidence="1 2">CENA21</strain>
    </source>
</reference>
<dbReference type="EMBL" id="CP012036">
    <property type="protein sequence ID" value="ALF55815.1"/>
    <property type="molecule type" value="Genomic_DNA"/>
</dbReference>
<name>A0A0M4SVN9_9NOSO</name>
<protein>
    <submittedName>
        <fullName evidence="1">Uncharacterized protein</fullName>
    </submittedName>
</protein>
<sequence length="73" mass="8770">MTSSDLNFDNKLSTYIEKERSPLVKLLIIYRHLKSLVAQRHSYKPEILRYFERHYLDSSQHLTRLTYETLVLG</sequence>
<reference evidence="2" key="1">
    <citation type="submission" date="2015-07" db="EMBL/GenBank/DDBJ databases">
        <title>Genome Of Nitrogen-Fixing Cyanobacterium Nostoc piscinale CENA21 From Solimoes/Amazon River Floodplain Sediments And Comparative Genomics To Uncover Biosynthetic Natural Products Potential.</title>
        <authorList>
            <person name="Leao T.F."/>
            <person name="Leao P.N."/>
            <person name="Guimaraes P.I."/>
            <person name="de Melo A.G.C."/>
            <person name="Ramos R.T.J."/>
            <person name="Silva A."/>
            <person name="Fiore M.F."/>
            <person name="Schneider M.P.C."/>
        </authorList>
    </citation>
    <scope>NUCLEOTIDE SEQUENCE [LARGE SCALE GENOMIC DNA]</scope>
    <source>
        <strain evidence="2">CENA21</strain>
    </source>
</reference>
<gene>
    <name evidence="1" type="ORF">ACX27_27905</name>
</gene>
<dbReference type="KEGG" id="npz:ACX27_27905"/>
<proteinExistence type="predicted"/>
<dbReference type="AlphaFoldDB" id="A0A0M4SVN9"/>
<dbReference type="PATRIC" id="fig|224013.5.peg.6671"/>
<keyword evidence="2" id="KW-1185">Reference proteome</keyword>
<organism evidence="1 2">
    <name type="scientific">Nostoc piscinale CENA21</name>
    <dbReference type="NCBI Taxonomy" id="224013"/>
    <lineage>
        <taxon>Bacteria</taxon>
        <taxon>Bacillati</taxon>
        <taxon>Cyanobacteriota</taxon>
        <taxon>Cyanophyceae</taxon>
        <taxon>Nostocales</taxon>
        <taxon>Nostocaceae</taxon>
        <taxon>Nostoc</taxon>
    </lineage>
</organism>
<evidence type="ECO:0000313" key="1">
    <source>
        <dbReference type="EMBL" id="ALF55815.1"/>
    </source>
</evidence>
<evidence type="ECO:0000313" key="2">
    <source>
        <dbReference type="Proteomes" id="UP000062645"/>
    </source>
</evidence>